<proteinExistence type="inferred from homology"/>
<dbReference type="SUPFAM" id="SSF53756">
    <property type="entry name" value="UDP-Glycosyltransferase/glycogen phosphorylase"/>
    <property type="match status" value="1"/>
</dbReference>
<evidence type="ECO:0000256" key="16">
    <source>
        <dbReference type="SAM" id="MobiDB-lite"/>
    </source>
</evidence>
<evidence type="ECO:0000256" key="14">
    <source>
        <dbReference type="ARBA" id="ARBA00023186"/>
    </source>
</evidence>
<keyword evidence="15" id="KW-0175">Coiled coil</keyword>
<feature type="region of interest" description="Disordered" evidence="16">
    <location>
        <begin position="1409"/>
        <end position="1471"/>
    </location>
</feature>
<dbReference type="OrthoDB" id="201635at2759"/>
<protein>
    <recommendedName>
        <fullName evidence="18">Heat-inducible transcription repressor HrcA C-terminal domain-containing protein</fullName>
    </recommendedName>
</protein>
<feature type="compositionally biased region" description="Gly residues" evidence="16">
    <location>
        <begin position="410"/>
        <end position="423"/>
    </location>
</feature>
<dbReference type="GO" id="GO:0003677">
    <property type="term" value="F:DNA binding"/>
    <property type="evidence" value="ECO:0007669"/>
    <property type="project" value="InterPro"/>
</dbReference>
<evidence type="ECO:0000313" key="20">
    <source>
        <dbReference type="Proteomes" id="UP000708148"/>
    </source>
</evidence>
<feature type="region of interest" description="Disordered" evidence="16">
    <location>
        <begin position="1124"/>
        <end position="1213"/>
    </location>
</feature>
<keyword evidence="13" id="KW-0804">Transcription</keyword>
<dbReference type="SUPFAM" id="SSF55781">
    <property type="entry name" value="GAF domain-like"/>
    <property type="match status" value="1"/>
</dbReference>
<feature type="transmembrane region" description="Helical" evidence="17">
    <location>
        <begin position="552"/>
        <end position="569"/>
    </location>
</feature>
<dbReference type="GO" id="GO:0042803">
    <property type="term" value="F:protein homodimerization activity"/>
    <property type="evidence" value="ECO:0007669"/>
    <property type="project" value="InterPro"/>
</dbReference>
<feature type="transmembrane region" description="Helical" evidence="17">
    <location>
        <begin position="590"/>
        <end position="613"/>
    </location>
</feature>
<dbReference type="GO" id="GO:0045892">
    <property type="term" value="P:negative regulation of DNA-templated transcription"/>
    <property type="evidence" value="ECO:0007669"/>
    <property type="project" value="TreeGrafter"/>
</dbReference>
<feature type="domain" description="Heat-inducible transcription repressor HrcA C-terminal" evidence="18">
    <location>
        <begin position="911"/>
        <end position="1111"/>
    </location>
</feature>
<evidence type="ECO:0000256" key="3">
    <source>
        <dbReference type="ARBA" id="ARBA00009054"/>
    </source>
</evidence>
<dbReference type="InterPro" id="IPR036390">
    <property type="entry name" value="WH_DNA-bd_sf"/>
</dbReference>
<dbReference type="CDD" id="cd00446">
    <property type="entry name" value="GrpE"/>
    <property type="match status" value="1"/>
</dbReference>
<dbReference type="GO" id="GO:0006457">
    <property type="term" value="P:protein folding"/>
    <property type="evidence" value="ECO:0007669"/>
    <property type="project" value="InterPro"/>
</dbReference>
<comment type="subcellular location">
    <subcellularLocation>
        <location evidence="2">Cell membrane</location>
        <topology evidence="2">Multi-pass membrane protein</topology>
    </subcellularLocation>
    <subcellularLocation>
        <location evidence="1">Cytoplasm</location>
    </subcellularLocation>
</comment>
<dbReference type="NCBIfam" id="NF010738">
    <property type="entry name" value="PRK14140.1"/>
    <property type="match status" value="1"/>
</dbReference>
<feature type="transmembrane region" description="Helical" evidence="17">
    <location>
        <begin position="723"/>
        <end position="742"/>
    </location>
</feature>
<dbReference type="EMBL" id="CAJHUC010002024">
    <property type="protein sequence ID" value="CAD7702995.1"/>
    <property type="molecule type" value="Genomic_DNA"/>
</dbReference>
<evidence type="ECO:0000256" key="9">
    <source>
        <dbReference type="ARBA" id="ARBA00022989"/>
    </source>
</evidence>
<dbReference type="InterPro" id="IPR000740">
    <property type="entry name" value="GrpE"/>
</dbReference>
<dbReference type="Pfam" id="PF01628">
    <property type="entry name" value="HrcA"/>
    <property type="match status" value="1"/>
</dbReference>
<evidence type="ECO:0000256" key="4">
    <source>
        <dbReference type="ARBA" id="ARBA00011738"/>
    </source>
</evidence>
<dbReference type="InterPro" id="IPR021153">
    <property type="entry name" value="HrcA_C"/>
</dbReference>
<feature type="compositionally biased region" description="Acidic residues" evidence="16">
    <location>
        <begin position="1415"/>
        <end position="1427"/>
    </location>
</feature>
<dbReference type="Gene3D" id="3.90.20.20">
    <property type="match status" value="1"/>
</dbReference>
<keyword evidence="9 17" id="KW-1133">Transmembrane helix</keyword>
<keyword evidence="14" id="KW-0143">Chaperone</keyword>
<evidence type="ECO:0000256" key="6">
    <source>
        <dbReference type="ARBA" id="ARBA00022490"/>
    </source>
</evidence>
<dbReference type="Gene3D" id="3.30.390.60">
    <property type="entry name" value="Heat-inducible transcription repressor hrca homolog, domain 3"/>
    <property type="match status" value="1"/>
</dbReference>
<dbReference type="PANTHER" id="PTHR34824:SF1">
    <property type="entry name" value="HEAT-INDUCIBLE TRANSCRIPTION REPRESSOR HRCA"/>
    <property type="match status" value="1"/>
</dbReference>
<keyword evidence="5" id="KW-1003">Cell membrane</keyword>
<dbReference type="CDD" id="cd14688">
    <property type="entry name" value="bZIP_YAP"/>
    <property type="match status" value="1"/>
</dbReference>
<gene>
    <name evidence="19" type="ORF">OSTQU699_LOCUS8352</name>
</gene>
<evidence type="ECO:0000256" key="2">
    <source>
        <dbReference type="ARBA" id="ARBA00004651"/>
    </source>
</evidence>
<feature type="compositionally biased region" description="Gly residues" evidence="16">
    <location>
        <begin position="365"/>
        <end position="375"/>
    </location>
</feature>
<accession>A0A8S1JA76</accession>
<evidence type="ECO:0000313" key="19">
    <source>
        <dbReference type="EMBL" id="CAD7702995.1"/>
    </source>
</evidence>
<keyword evidence="7" id="KW-0678">Repressor</keyword>
<evidence type="ECO:0000259" key="18">
    <source>
        <dbReference type="Pfam" id="PF01628"/>
    </source>
</evidence>
<dbReference type="InterPro" id="IPR029016">
    <property type="entry name" value="GAF-like_dom_sf"/>
</dbReference>
<dbReference type="GO" id="GO:0005737">
    <property type="term" value="C:cytoplasm"/>
    <property type="evidence" value="ECO:0007669"/>
    <property type="project" value="UniProtKB-SubCell"/>
</dbReference>
<comment type="similarity">
    <text evidence="3">Belongs to the GrpE family.</text>
</comment>
<name>A0A8S1JA76_9CHLO</name>
<dbReference type="InterPro" id="IPR023120">
    <property type="entry name" value="WHTH_transcript_rep_HrcA_IDD"/>
</dbReference>
<dbReference type="InterPro" id="IPR013805">
    <property type="entry name" value="GrpE_CC"/>
</dbReference>
<comment type="caution">
    <text evidence="19">The sequence shown here is derived from an EMBL/GenBank/DDBJ whole genome shotgun (WGS) entry which is preliminary data.</text>
</comment>
<evidence type="ECO:0000256" key="11">
    <source>
        <dbReference type="ARBA" id="ARBA00023016"/>
    </source>
</evidence>
<evidence type="ECO:0000256" key="12">
    <source>
        <dbReference type="ARBA" id="ARBA00023136"/>
    </source>
</evidence>
<dbReference type="PANTHER" id="PTHR34824">
    <property type="entry name" value="HEAT-INDUCIBLE TRANSCRIPTION REPRESSOR HRCA"/>
    <property type="match status" value="1"/>
</dbReference>
<dbReference type="SUPFAM" id="SSF58014">
    <property type="entry name" value="Coiled-coil domain of nucleotide exchange factor GrpE"/>
    <property type="match status" value="1"/>
</dbReference>
<evidence type="ECO:0000256" key="10">
    <source>
        <dbReference type="ARBA" id="ARBA00023015"/>
    </source>
</evidence>
<dbReference type="Pfam" id="PF03706">
    <property type="entry name" value="LPG_synthase_TM"/>
    <property type="match status" value="1"/>
</dbReference>
<evidence type="ECO:0000256" key="5">
    <source>
        <dbReference type="ARBA" id="ARBA00022475"/>
    </source>
</evidence>
<dbReference type="Gene3D" id="1.10.10.10">
    <property type="entry name" value="Winged helix-like DNA-binding domain superfamily/Winged helix DNA-binding domain"/>
    <property type="match status" value="1"/>
</dbReference>
<keyword evidence="12 17" id="KW-0472">Membrane</keyword>
<organism evidence="19 20">
    <name type="scientific">Ostreobium quekettii</name>
    <dbReference type="NCBI Taxonomy" id="121088"/>
    <lineage>
        <taxon>Eukaryota</taxon>
        <taxon>Viridiplantae</taxon>
        <taxon>Chlorophyta</taxon>
        <taxon>core chlorophytes</taxon>
        <taxon>Ulvophyceae</taxon>
        <taxon>TCBD clade</taxon>
        <taxon>Bryopsidales</taxon>
        <taxon>Ostreobineae</taxon>
        <taxon>Ostreobiaceae</taxon>
        <taxon>Ostreobium</taxon>
    </lineage>
</organism>
<feature type="coiled-coil region" evidence="15">
    <location>
        <begin position="1233"/>
        <end position="1332"/>
    </location>
</feature>
<dbReference type="Pfam" id="PF01025">
    <property type="entry name" value="GrpE"/>
    <property type="match status" value="1"/>
</dbReference>
<dbReference type="HAMAP" id="MF_00081">
    <property type="entry name" value="HrcA"/>
    <property type="match status" value="1"/>
</dbReference>
<evidence type="ECO:0000256" key="7">
    <source>
        <dbReference type="ARBA" id="ARBA00022491"/>
    </source>
</evidence>
<dbReference type="GO" id="GO:0051087">
    <property type="term" value="F:protein-folding chaperone binding"/>
    <property type="evidence" value="ECO:0007669"/>
    <property type="project" value="InterPro"/>
</dbReference>
<dbReference type="InterPro" id="IPR036388">
    <property type="entry name" value="WH-like_DNA-bd_sf"/>
</dbReference>
<feature type="transmembrane region" description="Helical" evidence="17">
    <location>
        <begin position="754"/>
        <end position="774"/>
    </location>
</feature>
<feature type="transmembrane region" description="Helical" evidence="17">
    <location>
        <begin position="625"/>
        <end position="649"/>
    </location>
</feature>
<dbReference type="HAMAP" id="MF_01151">
    <property type="entry name" value="GrpE"/>
    <property type="match status" value="1"/>
</dbReference>
<evidence type="ECO:0000256" key="1">
    <source>
        <dbReference type="ARBA" id="ARBA00004496"/>
    </source>
</evidence>
<dbReference type="Gene3D" id="3.30.450.40">
    <property type="match status" value="1"/>
</dbReference>
<keyword evidence="6" id="KW-0963">Cytoplasm</keyword>
<dbReference type="InterPro" id="IPR022791">
    <property type="entry name" value="L-PG_synthase/AglD"/>
</dbReference>
<keyword evidence="11" id="KW-0346">Stress response</keyword>
<dbReference type="PRINTS" id="PR00773">
    <property type="entry name" value="GRPEPROTEIN"/>
</dbReference>
<evidence type="ECO:0000256" key="17">
    <source>
        <dbReference type="SAM" id="Phobius"/>
    </source>
</evidence>
<dbReference type="SUPFAM" id="SSF51064">
    <property type="entry name" value="Head domain of nucleotide exchange factor GrpE"/>
    <property type="match status" value="1"/>
</dbReference>
<keyword evidence="10" id="KW-0805">Transcription regulation</keyword>
<dbReference type="Proteomes" id="UP000708148">
    <property type="component" value="Unassembled WGS sequence"/>
</dbReference>
<keyword evidence="8 17" id="KW-0812">Transmembrane</keyword>
<dbReference type="Gene3D" id="2.30.22.10">
    <property type="entry name" value="Head domain of nucleotide exchange factor GrpE"/>
    <property type="match status" value="1"/>
</dbReference>
<dbReference type="SUPFAM" id="SSF46785">
    <property type="entry name" value="Winged helix' DNA-binding domain"/>
    <property type="match status" value="1"/>
</dbReference>
<dbReference type="FunFam" id="2.30.22.10:FF:000001">
    <property type="entry name" value="Protein GrpE"/>
    <property type="match status" value="1"/>
</dbReference>
<dbReference type="InterPro" id="IPR009012">
    <property type="entry name" value="GrpE_head"/>
</dbReference>
<dbReference type="InterPro" id="IPR002571">
    <property type="entry name" value="HrcA"/>
</dbReference>
<feature type="transmembrane region" description="Helical" evidence="17">
    <location>
        <begin position="696"/>
        <end position="717"/>
    </location>
</feature>
<sequence length="1471" mass="160699">MATLGDPCSLLFVYVYGVRAAGRRSEHEGERVDRFNRATFFCPQARESNVSEEQTEQQEQREELGPIPEDSLVWILVDHSARAEAFASVAGHLQERGARAEIVTISEVGVMPDFNLHDAWLKSGLHAFIVPHEELADRFVRAQVPAERVLVAGPAVQPGFARELDKGALRDEFGFSHSEKLVIARAENFDVASLEKMMFQAKLVEGNVRFLFHHNGDNSAAATLRRAANDHGFDAVMFGRVDQLERYLAVGDMVITTASDPMIPEISALGLPVMMVGDGGDASAQAAFFERHELGRHVSDMIRLGAEVERFLLEDNLARYAEAAGSIGLPGGSKEVAEAMARALIHAPEWRQVNNPGGGEEEQGGDAGSDQGGGNNERKGFGGPFESIGGSRGGGSSSSDSSGSSSSSGGSTGGSGSGGGGGRDANEFVGISKAEAKEQLAQLILAERELDRRLGELGKEQQRWRNRLDLAREWNEEDLAEEAEGILRGYLREAEPLQQELQDLEAYFEQADTTHLLTWGAIYVAVYIICHGARIVRWYDLVRPLGEVDGKLVHRVCVVGFTAILLLPLRLGELVRPYLLSRRTPFSMSAVLGTAVVERVIDGLIITGLLFVTLATYSGEQSTTFAYTTGALSAGIFIGALVTCLLALWSKSWTIGMVEKVFGFISKGLAEKLSGLLEGFIDGFRALIEARSLGRFLALTALYWGSNVVSMWLLARYGFGLDVSLWDMATVLALLVIGIMIPAGPAMAGNFEFFFSRALGLFVVLEVFGAQVAALAATVHVLQFVVIVTPGVLVMWFDPESRNLIRLSEQAAAQVIRSYVSNGEPVSSSHIARSGVVDVSSATIRNVMGDLEAQGLLRQPHTSAGRVPTPGGLRLFIDALSVEGLPIGDPALVHIQGELGAMEGKDMEQAAHTVGSLLSDLVRLTSIVSTPSLGSIRLEDIHLSPLSERRILAILVASDARVYHQVVPMNQELDRTQLKRIQDYLSELALGLTLEEVRTKVRREMLVLARQANELVRLALEIGARAIESTQPKVVVEGKFNVFDYDELTADTERLKHLLELLEEKEQVLELLDGFDEGQRPTVLLGPELDLGLGLGDEVSLIVCGYGQQDEASPELCLEETLSQNEDAVQEETPSEEVVNNPEEVEQPAEESGSEEEVEAPEVDAEATPDGDEDSEESDSADEEPEIETDDSVNTEPEEEDPLFLSPEDDEGEVFEATGSKPVIEVLDAPPVKDAKDERIEELERRLAELEERVSANDEEITGLQRERDDLKARLLRSAADMDNFRKRKEREKEELRKYGSDKIVSDLLPAVDNLERALEHAEKTAEESSISDGVRMVHRQLISSLEKHGIQSFESVGEKFDPQRHEAIQQIETTEFDTNVVMQEFQKGYFIHDRLLRPALTVVAKRIDPPPAEVEPEPEAEVEPEATPESAPKEDAPAPEEDAATEQDDASFEEPSVDAGLGGETSQAQA</sequence>
<dbReference type="GO" id="GO:0000774">
    <property type="term" value="F:adenyl-nucleotide exchange factor activity"/>
    <property type="evidence" value="ECO:0007669"/>
    <property type="project" value="InterPro"/>
</dbReference>
<feature type="region of interest" description="Disordered" evidence="16">
    <location>
        <begin position="348"/>
        <end position="426"/>
    </location>
</feature>
<feature type="compositionally biased region" description="Acidic residues" evidence="16">
    <location>
        <begin position="1143"/>
        <end position="1213"/>
    </location>
</feature>
<keyword evidence="20" id="KW-1185">Reference proteome</keyword>
<dbReference type="Gene3D" id="3.40.50.2000">
    <property type="entry name" value="Glycogen Phosphorylase B"/>
    <property type="match status" value="1"/>
</dbReference>
<feature type="compositionally biased region" description="Low complexity" evidence="16">
    <location>
        <begin position="397"/>
        <end position="409"/>
    </location>
</feature>
<comment type="subunit">
    <text evidence="4">Homodimer.</text>
</comment>
<evidence type="ECO:0000256" key="13">
    <source>
        <dbReference type="ARBA" id="ARBA00023163"/>
    </source>
</evidence>
<evidence type="ECO:0000256" key="8">
    <source>
        <dbReference type="ARBA" id="ARBA00022692"/>
    </source>
</evidence>
<reference evidence="19" key="1">
    <citation type="submission" date="2020-12" db="EMBL/GenBank/DDBJ databases">
        <authorList>
            <person name="Iha C."/>
        </authorList>
    </citation>
    <scope>NUCLEOTIDE SEQUENCE</scope>
</reference>
<dbReference type="GO" id="GO:0005886">
    <property type="term" value="C:plasma membrane"/>
    <property type="evidence" value="ECO:0007669"/>
    <property type="project" value="UniProtKB-SubCell"/>
</dbReference>
<evidence type="ECO:0000256" key="15">
    <source>
        <dbReference type="SAM" id="Coils"/>
    </source>
</evidence>
<feature type="compositionally biased region" description="Acidic residues" evidence="16">
    <location>
        <begin position="1438"/>
        <end position="1457"/>
    </location>
</feature>